<feature type="domain" description="MoaB/Mog" evidence="21">
    <location>
        <begin position="22"/>
        <end position="189"/>
    </location>
</feature>
<gene>
    <name evidence="22" type="primary">FLAD1</name>
    <name evidence="22" type="synonym">flad1</name>
</gene>
<evidence type="ECO:0000256" key="2">
    <source>
        <dbReference type="ARBA" id="ARBA00003316"/>
    </source>
</evidence>
<evidence type="ECO:0000259" key="21">
    <source>
        <dbReference type="SMART" id="SM00852"/>
    </source>
</evidence>
<comment type="subcellular location">
    <subcellularLocation>
        <location evidence="3">Cytoplasm</location>
    </subcellularLocation>
</comment>
<dbReference type="FunFam" id="3.40.50.620:FF:000113">
    <property type="entry name" value="FAD synthase"/>
    <property type="match status" value="1"/>
</dbReference>
<dbReference type="SUPFAM" id="SSF52402">
    <property type="entry name" value="Adenine nucleotide alpha hydrolases-like"/>
    <property type="match status" value="1"/>
</dbReference>
<sequence length="492" mass="54770">MSTLHQGSNPSSAANGEAPTAAILIIGDEILKGHTLDTNSAFLTRALRKLGVSVQRITVIPDVQEVIAKEVALLSPQYTHLITSGGIGPTHDDVTFESIAMAFQEELHPHPELSRLVEEFFGVADKNSAAMKLAMVPRSAKLNYGTDPQTGQLLRYPLVSVRNVFIFPGIPSLMERAFSGLEHLFAGSGTTFHSREVFVDADEAEIAPVLTKLQACWGRKVALGSYPDWLSNYHRVKLVLDSDSQEEVDKARAQLLDELPKGSVVPLVTDPVSIATAEVYTLANSGTPLGEKVMSALKTIEAALDQYSTEQVCVGFNGGKDCTALLHLYYAALKRVKALYIRIVSPFPEMERFLQDTIKRYDLEIFSVEGSIRQALCEVQERRPELKAVLMGTRRSDPYSHTLTPMCPTDPGWPDYMRVNPLLDWTYHDIWSFLRTLYVPYCILYDKGYTSLGSMDNTCRNTALQMVDARGVTRYRPAYLLENEEEERNSRA</sequence>
<evidence type="ECO:0000256" key="4">
    <source>
        <dbReference type="ARBA" id="ARBA00004726"/>
    </source>
</evidence>
<organism evidence="22 23">
    <name type="scientific">Sparus aurata</name>
    <name type="common">Gilthead sea bream</name>
    <dbReference type="NCBI Taxonomy" id="8175"/>
    <lineage>
        <taxon>Eukaryota</taxon>
        <taxon>Metazoa</taxon>
        <taxon>Chordata</taxon>
        <taxon>Craniata</taxon>
        <taxon>Vertebrata</taxon>
        <taxon>Euteleostomi</taxon>
        <taxon>Actinopterygii</taxon>
        <taxon>Neopterygii</taxon>
        <taxon>Teleostei</taxon>
        <taxon>Neoteleostei</taxon>
        <taxon>Acanthomorphata</taxon>
        <taxon>Eupercaria</taxon>
        <taxon>Spariformes</taxon>
        <taxon>Sparidae</taxon>
        <taxon>Sparus</taxon>
    </lineage>
</organism>
<evidence type="ECO:0000256" key="18">
    <source>
        <dbReference type="ARBA" id="ARBA00031676"/>
    </source>
</evidence>
<evidence type="ECO:0000256" key="19">
    <source>
        <dbReference type="ARBA" id="ARBA00031871"/>
    </source>
</evidence>
<evidence type="ECO:0000256" key="5">
    <source>
        <dbReference type="ARBA" id="ARBA00006749"/>
    </source>
</evidence>
<dbReference type="Ensembl" id="ENSSAUT00010037018.1">
    <property type="protein sequence ID" value="ENSSAUP00010035141.1"/>
    <property type="gene ID" value="ENSSAUG00010014857.1"/>
</dbReference>
<dbReference type="GO" id="GO:0005524">
    <property type="term" value="F:ATP binding"/>
    <property type="evidence" value="ECO:0007669"/>
    <property type="project" value="UniProtKB-KW"/>
</dbReference>
<evidence type="ECO:0000256" key="11">
    <source>
        <dbReference type="ARBA" id="ARBA00022643"/>
    </source>
</evidence>
<keyword evidence="23" id="KW-1185">Reference proteome</keyword>
<evidence type="ECO:0000256" key="9">
    <source>
        <dbReference type="ARBA" id="ARBA00022490"/>
    </source>
</evidence>
<dbReference type="SUPFAM" id="SSF53218">
    <property type="entry name" value="Molybdenum cofactor biosynthesis proteins"/>
    <property type="match status" value="1"/>
</dbReference>
<reference evidence="22" key="3">
    <citation type="submission" date="2025-09" db="UniProtKB">
        <authorList>
            <consortium name="Ensembl"/>
        </authorList>
    </citation>
    <scope>IDENTIFICATION</scope>
</reference>
<dbReference type="AlphaFoldDB" id="A0A671WEZ6"/>
<comment type="function">
    <text evidence="2">Catalyzes the adenylation of flavin mononucleotide (FMN) to form flavin adenine dinucleotide (FAD) coenzyme.</text>
</comment>
<keyword evidence="12" id="KW-0808">Transferase</keyword>
<dbReference type="Pfam" id="PF00994">
    <property type="entry name" value="MoCF_biosynth"/>
    <property type="match status" value="1"/>
</dbReference>
<dbReference type="Gene3D" id="3.40.50.620">
    <property type="entry name" value="HUPs"/>
    <property type="match status" value="1"/>
</dbReference>
<dbReference type="Pfam" id="PF01507">
    <property type="entry name" value="PAPS_reduct"/>
    <property type="match status" value="1"/>
</dbReference>
<dbReference type="EC" id="2.7.7.2" evidence="7"/>
<reference evidence="22" key="1">
    <citation type="submission" date="2021-04" db="EMBL/GenBank/DDBJ databases">
        <authorList>
            <consortium name="Wellcome Sanger Institute Data Sharing"/>
        </authorList>
    </citation>
    <scope>NUCLEOTIDE SEQUENCE [LARGE SCALE GENOMIC DNA]</scope>
</reference>
<proteinExistence type="inferred from homology"/>
<keyword evidence="15" id="KW-0274">FAD</keyword>
<comment type="cofactor">
    <cofactor evidence="1">
        <name>Mg(2+)</name>
        <dbReference type="ChEBI" id="CHEBI:18420"/>
    </cofactor>
</comment>
<keyword evidence="13" id="KW-0548">Nucleotidyltransferase</keyword>
<reference evidence="22" key="2">
    <citation type="submission" date="2025-08" db="UniProtKB">
        <authorList>
            <consortium name="Ensembl"/>
        </authorList>
    </citation>
    <scope>IDENTIFICATION</scope>
</reference>
<evidence type="ECO:0000313" key="23">
    <source>
        <dbReference type="Proteomes" id="UP000472265"/>
    </source>
</evidence>
<evidence type="ECO:0000256" key="1">
    <source>
        <dbReference type="ARBA" id="ARBA00001946"/>
    </source>
</evidence>
<dbReference type="PANTHER" id="PTHR23293:SF9">
    <property type="entry name" value="FAD SYNTHASE"/>
    <property type="match status" value="1"/>
</dbReference>
<keyword evidence="9" id="KW-0963">Cytoplasm</keyword>
<evidence type="ECO:0000256" key="16">
    <source>
        <dbReference type="ARBA" id="ARBA00022840"/>
    </source>
</evidence>
<evidence type="ECO:0000256" key="17">
    <source>
        <dbReference type="ARBA" id="ARBA00031145"/>
    </source>
</evidence>
<comment type="pathway">
    <text evidence="4">Cofactor biosynthesis; FAD biosynthesis; FAD from FMN: step 1/1.</text>
</comment>
<evidence type="ECO:0000256" key="20">
    <source>
        <dbReference type="ARBA" id="ARBA00049494"/>
    </source>
</evidence>
<comment type="similarity">
    <text evidence="6">In the N-terminal section; belongs to the MoaB/Mog family.</text>
</comment>
<comment type="similarity">
    <text evidence="5">In the C-terminal section; belongs to the PAPS reductase family. FAD1 subfamily.</text>
</comment>
<dbReference type="PANTHER" id="PTHR23293">
    <property type="entry name" value="FAD SYNTHETASE-RELATED FMN ADENYLYLTRANSFERASE"/>
    <property type="match status" value="1"/>
</dbReference>
<dbReference type="CDD" id="cd23948">
    <property type="entry name" value="FAD_synthase"/>
    <property type="match status" value="1"/>
</dbReference>
<comment type="catalytic activity">
    <reaction evidence="20">
        <text>FMN + ATP + H(+) = FAD + diphosphate</text>
        <dbReference type="Rhea" id="RHEA:17237"/>
        <dbReference type="ChEBI" id="CHEBI:15378"/>
        <dbReference type="ChEBI" id="CHEBI:30616"/>
        <dbReference type="ChEBI" id="CHEBI:33019"/>
        <dbReference type="ChEBI" id="CHEBI:57692"/>
        <dbReference type="ChEBI" id="CHEBI:58210"/>
        <dbReference type="EC" id="2.7.7.2"/>
    </reaction>
</comment>
<evidence type="ECO:0000256" key="7">
    <source>
        <dbReference type="ARBA" id="ARBA00012393"/>
    </source>
</evidence>
<evidence type="ECO:0000256" key="6">
    <source>
        <dbReference type="ARBA" id="ARBA00007589"/>
    </source>
</evidence>
<keyword evidence="11" id="KW-0288">FMN</keyword>
<dbReference type="Pfam" id="PF24102">
    <property type="entry name" value="FLAD1_M"/>
    <property type="match status" value="1"/>
</dbReference>
<keyword evidence="16" id="KW-0067">ATP-binding</keyword>
<dbReference type="GO" id="GO:0005737">
    <property type="term" value="C:cytoplasm"/>
    <property type="evidence" value="ECO:0007669"/>
    <property type="project" value="UniProtKB-SubCell"/>
</dbReference>
<accession>A0A671WEZ6</accession>
<dbReference type="GO" id="GO:0003919">
    <property type="term" value="F:FMN adenylyltransferase activity"/>
    <property type="evidence" value="ECO:0007669"/>
    <property type="project" value="UniProtKB-EC"/>
</dbReference>
<dbReference type="InterPro" id="IPR014729">
    <property type="entry name" value="Rossmann-like_a/b/a_fold"/>
</dbReference>
<evidence type="ECO:0000256" key="14">
    <source>
        <dbReference type="ARBA" id="ARBA00022741"/>
    </source>
</evidence>
<dbReference type="InterPro" id="IPR001453">
    <property type="entry name" value="MoaB/Mog_dom"/>
</dbReference>
<dbReference type="GO" id="GO:0006747">
    <property type="term" value="P:FAD biosynthetic process"/>
    <property type="evidence" value="ECO:0007669"/>
    <property type="project" value="TreeGrafter"/>
</dbReference>
<dbReference type="SMART" id="SM00852">
    <property type="entry name" value="MoCF_biosynth"/>
    <property type="match status" value="1"/>
</dbReference>
<keyword evidence="10" id="KW-0285">Flavoprotein</keyword>
<dbReference type="Proteomes" id="UP000472265">
    <property type="component" value="Chromosome 17"/>
</dbReference>
<evidence type="ECO:0000256" key="13">
    <source>
        <dbReference type="ARBA" id="ARBA00022695"/>
    </source>
</evidence>
<dbReference type="Gene3D" id="3.40.980.10">
    <property type="entry name" value="MoaB/Mog-like domain"/>
    <property type="match status" value="1"/>
</dbReference>
<evidence type="ECO:0000256" key="15">
    <source>
        <dbReference type="ARBA" id="ARBA00022827"/>
    </source>
</evidence>
<dbReference type="InterPro" id="IPR036425">
    <property type="entry name" value="MoaB/Mog-like_dom_sf"/>
</dbReference>
<evidence type="ECO:0000256" key="3">
    <source>
        <dbReference type="ARBA" id="ARBA00004496"/>
    </source>
</evidence>
<dbReference type="InterPro" id="IPR002500">
    <property type="entry name" value="PAPS_reduct_dom"/>
</dbReference>
<dbReference type="InterPro" id="IPR056596">
    <property type="entry name" value="FLAD1_M"/>
</dbReference>
<dbReference type="CDD" id="cd00885">
    <property type="entry name" value="cinA"/>
    <property type="match status" value="1"/>
</dbReference>
<evidence type="ECO:0000256" key="8">
    <source>
        <dbReference type="ARBA" id="ARBA00015431"/>
    </source>
</evidence>
<evidence type="ECO:0000256" key="10">
    <source>
        <dbReference type="ARBA" id="ARBA00022630"/>
    </source>
</evidence>
<name>A0A671WEZ6_SPAAU</name>
<evidence type="ECO:0000256" key="12">
    <source>
        <dbReference type="ARBA" id="ARBA00022679"/>
    </source>
</evidence>
<protein>
    <recommendedName>
        <fullName evidence="8">FAD synthase</fullName>
        <ecNumber evidence="7">2.7.7.2</ecNumber>
    </recommendedName>
    <alternativeName>
        <fullName evidence="17">FAD pyrophosphorylase</fullName>
    </alternativeName>
    <alternativeName>
        <fullName evidence="19">FMN adenylyltransferase</fullName>
    </alternativeName>
    <alternativeName>
        <fullName evidence="18">Flavin adenine dinucleotide synthase</fullName>
    </alternativeName>
</protein>
<evidence type="ECO:0000313" key="22">
    <source>
        <dbReference type="Ensembl" id="ENSSAUP00010035141.1"/>
    </source>
</evidence>
<keyword evidence="14" id="KW-0547">Nucleotide-binding</keyword>
<dbReference type="GeneTree" id="ENSGT00390000007266"/>